<comment type="caution">
    <text evidence="1">The sequence shown here is derived from an EMBL/GenBank/DDBJ whole genome shotgun (WGS) entry which is preliminary data.</text>
</comment>
<dbReference type="RefSeq" id="WP_149615954.1">
    <property type="nucleotide sequence ID" value="NZ_CAWPFF010000001.1"/>
</dbReference>
<accession>A0A5B0XAY0</accession>
<organism evidence="1 2">
    <name type="scientific">Photorhabdus heterorhabditis</name>
    <dbReference type="NCBI Taxonomy" id="880156"/>
    <lineage>
        <taxon>Bacteria</taxon>
        <taxon>Pseudomonadati</taxon>
        <taxon>Pseudomonadota</taxon>
        <taxon>Gammaproteobacteria</taxon>
        <taxon>Enterobacterales</taxon>
        <taxon>Morganellaceae</taxon>
        <taxon>Photorhabdus</taxon>
    </lineage>
</organism>
<proteinExistence type="predicted"/>
<dbReference type="AlphaFoldDB" id="A0A5B0XAY0"/>
<dbReference type="Proteomes" id="UP000322184">
    <property type="component" value="Unassembled WGS sequence"/>
</dbReference>
<gene>
    <name evidence="1" type="ORF">F0L16_01230</name>
</gene>
<dbReference type="STRING" id="880156.AM629_06490"/>
<name>A0A5B0XAY0_9GAMM</name>
<sequence>MLWISTAVENLGKRVFRVAVWATKHCLEAHHKMEYTVDMTSAINPKSQDELRVELLCGFSFLLSRTHKLEPMRDGRHLMWQTASTQLQHFLLKTEVTDDLQELLEYTHTRFYGVRMMPMQLTMRNVALSESSKSWYKTKLPYITVREVLNSPIGDIEVTQSALVKFAKLCMHDANAGAIHLLQKRLNTPELKEYHLPDAVREQKIQRNGATEFCIYFHALFPTVKFQLVKSYESNWRLVDVYSFDHRKKHRAQAKIKVHNV</sequence>
<evidence type="ECO:0000313" key="2">
    <source>
        <dbReference type="Proteomes" id="UP000322184"/>
    </source>
</evidence>
<reference evidence="1 2" key="1">
    <citation type="submission" date="2019-09" db="EMBL/GenBank/DDBJ databases">
        <title>Whole genome sequence of Photorhabdus heterorhabditis strain ETL (Enterobacteriales: Enterobacteriaceae) a bacterial symbiont of Heterorhabditis zealandica strain ETL (Rhabditida: Heterorhabditidae).</title>
        <authorList>
            <person name="Lulamba T.E."/>
            <person name="Serepa-Dlamini M.H."/>
        </authorList>
    </citation>
    <scope>NUCLEOTIDE SEQUENCE [LARGE SCALE GENOMIC DNA]</scope>
    <source>
        <strain evidence="1 2">ETL</strain>
    </source>
</reference>
<dbReference type="EMBL" id="VTUW01000001">
    <property type="protein sequence ID" value="KAA1195765.1"/>
    <property type="molecule type" value="Genomic_DNA"/>
</dbReference>
<protein>
    <submittedName>
        <fullName evidence="1">Uncharacterized protein</fullName>
    </submittedName>
</protein>
<evidence type="ECO:0000313" key="1">
    <source>
        <dbReference type="EMBL" id="KAA1195765.1"/>
    </source>
</evidence>